<reference evidence="1 2" key="1">
    <citation type="submission" date="2012-06" db="EMBL/GenBank/DDBJ databases">
        <title>Finished chromosome of genome of Chroococcidiopsis thermalis PCC 7203.</title>
        <authorList>
            <consortium name="US DOE Joint Genome Institute"/>
            <person name="Gugger M."/>
            <person name="Coursin T."/>
            <person name="Rippka R."/>
            <person name="Tandeau De Marsac N."/>
            <person name="Huntemann M."/>
            <person name="Wei C.-L."/>
            <person name="Han J."/>
            <person name="Detter J.C."/>
            <person name="Han C."/>
            <person name="Tapia R."/>
            <person name="Davenport K."/>
            <person name="Daligault H."/>
            <person name="Erkkila T."/>
            <person name="Gu W."/>
            <person name="Munk A.C.C."/>
            <person name="Teshima H."/>
            <person name="Xu Y."/>
            <person name="Chain P."/>
            <person name="Chen A."/>
            <person name="Krypides N."/>
            <person name="Mavromatis K."/>
            <person name="Markowitz V."/>
            <person name="Szeto E."/>
            <person name="Ivanova N."/>
            <person name="Mikhailova N."/>
            <person name="Ovchinnikova G."/>
            <person name="Pagani I."/>
            <person name="Pati A."/>
            <person name="Goodwin L."/>
            <person name="Peters L."/>
            <person name="Pitluck S."/>
            <person name="Woyke T."/>
            <person name="Kerfeld C."/>
        </authorList>
    </citation>
    <scope>NUCLEOTIDE SEQUENCE [LARGE SCALE GENOMIC DNA]</scope>
    <source>
        <strain evidence="1 2">PCC 7203</strain>
    </source>
</reference>
<evidence type="ECO:0000313" key="1">
    <source>
        <dbReference type="EMBL" id="AFY86007.1"/>
    </source>
</evidence>
<keyword evidence="2" id="KW-1185">Reference proteome</keyword>
<dbReference type="InParanoid" id="K9TT51"/>
<accession>K9TT51</accession>
<organism evidence="1 2">
    <name type="scientific">Chroococcidiopsis thermalis (strain PCC 7203)</name>
    <dbReference type="NCBI Taxonomy" id="251229"/>
    <lineage>
        <taxon>Bacteria</taxon>
        <taxon>Bacillati</taxon>
        <taxon>Cyanobacteriota</taxon>
        <taxon>Cyanophyceae</taxon>
        <taxon>Chroococcidiopsidales</taxon>
        <taxon>Chroococcidiopsidaceae</taxon>
        <taxon>Chroococcidiopsis</taxon>
    </lineage>
</organism>
<dbReference type="RefSeq" id="WP_015152558.1">
    <property type="nucleotide sequence ID" value="NC_019695.1"/>
</dbReference>
<protein>
    <submittedName>
        <fullName evidence="1">Uncharacterized protein</fullName>
    </submittedName>
</protein>
<dbReference type="AlphaFoldDB" id="K9TT51"/>
<dbReference type="HOGENOM" id="CLU_1297971_0_0_3"/>
<dbReference type="eggNOG" id="ENOG5033KKH">
    <property type="taxonomic scope" value="Bacteria"/>
</dbReference>
<dbReference type="Proteomes" id="UP000010384">
    <property type="component" value="Chromosome"/>
</dbReference>
<dbReference type="EMBL" id="CP003597">
    <property type="protein sequence ID" value="AFY86007.1"/>
    <property type="molecule type" value="Genomic_DNA"/>
</dbReference>
<gene>
    <name evidence="1" type="ORF">Chro_0459</name>
</gene>
<name>K9TT51_CHRTP</name>
<dbReference type="KEGG" id="cthe:Chro_0459"/>
<proteinExistence type="predicted"/>
<sequence length="212" mass="24363">MNTSTTNPAAIASNKNSLKSRDINERIRQRDRLIVENALAQGCDYWQMFKAMPKETFKAWLESQGKTLAEAKKFIRLFETFRDFAIEKIERISLTTLFALTQKRYQQLISKLWGLPAVNEKQVSELMVEERKKQQQDSAPQRDASGLINLPSGGRAFQFPLLHDDETIARLLQVLQYWGLTPRQLLIEAIATLHSKLEVVSRNRQAFEAIAV</sequence>
<dbReference type="OrthoDB" id="478226at2"/>
<evidence type="ECO:0000313" key="2">
    <source>
        <dbReference type="Proteomes" id="UP000010384"/>
    </source>
</evidence>